<dbReference type="InterPro" id="IPR045597">
    <property type="entry name" value="DUF6458"/>
</dbReference>
<evidence type="ECO:0000313" key="3">
    <source>
        <dbReference type="EMBL" id="GAA2154956.1"/>
    </source>
</evidence>
<gene>
    <name evidence="3" type="ORF">GCM10009760_54370</name>
</gene>
<feature type="domain" description="DUF6458" evidence="2">
    <location>
        <begin position="1"/>
        <end position="49"/>
    </location>
</feature>
<reference evidence="3 4" key="1">
    <citation type="journal article" date="2019" name="Int. J. Syst. Evol. Microbiol.">
        <title>The Global Catalogue of Microorganisms (GCM) 10K type strain sequencing project: providing services to taxonomists for standard genome sequencing and annotation.</title>
        <authorList>
            <consortium name="The Broad Institute Genomics Platform"/>
            <consortium name="The Broad Institute Genome Sequencing Center for Infectious Disease"/>
            <person name="Wu L."/>
            <person name="Ma J."/>
        </authorList>
    </citation>
    <scope>NUCLEOTIDE SEQUENCE [LARGE SCALE GENOMIC DNA]</scope>
    <source>
        <strain evidence="3 4">JCM 14560</strain>
    </source>
</reference>
<dbReference type="Proteomes" id="UP001422759">
    <property type="component" value="Unassembled WGS sequence"/>
</dbReference>
<comment type="caution">
    <text evidence="3">The sequence shown here is derived from an EMBL/GenBank/DDBJ whole genome shotgun (WGS) entry which is preliminary data.</text>
</comment>
<accession>A0ABN3A6P6</accession>
<evidence type="ECO:0000256" key="1">
    <source>
        <dbReference type="SAM" id="Phobius"/>
    </source>
</evidence>
<keyword evidence="1" id="KW-1133">Transmembrane helix</keyword>
<keyword evidence="4" id="KW-1185">Reference proteome</keyword>
<evidence type="ECO:0000259" key="2">
    <source>
        <dbReference type="Pfam" id="PF20059"/>
    </source>
</evidence>
<name>A0ABN3A6P6_9ACTN</name>
<dbReference type="EMBL" id="BAAANT010000044">
    <property type="protein sequence ID" value="GAA2154956.1"/>
    <property type="molecule type" value="Genomic_DNA"/>
</dbReference>
<keyword evidence="1" id="KW-0472">Membrane</keyword>
<sequence length="77" mass="8304">MGIGGCVIVIALGAILAFGVDWHLSGVNLHLVGFILMAAGFIGLFTYASIFRRRGLHGGRRPAVGEVVEERRYYDGL</sequence>
<protein>
    <submittedName>
        <fullName evidence="3">DUF6458 family protein</fullName>
    </submittedName>
</protein>
<feature type="transmembrane region" description="Helical" evidence="1">
    <location>
        <begin position="29"/>
        <end position="51"/>
    </location>
</feature>
<keyword evidence="1" id="KW-0812">Transmembrane</keyword>
<dbReference type="Pfam" id="PF20059">
    <property type="entry name" value="DUF6458"/>
    <property type="match status" value="1"/>
</dbReference>
<organism evidence="3 4">
    <name type="scientific">Kitasatospora kazusensis</name>
    <dbReference type="NCBI Taxonomy" id="407974"/>
    <lineage>
        <taxon>Bacteria</taxon>
        <taxon>Bacillati</taxon>
        <taxon>Actinomycetota</taxon>
        <taxon>Actinomycetes</taxon>
        <taxon>Kitasatosporales</taxon>
        <taxon>Streptomycetaceae</taxon>
        <taxon>Kitasatospora</taxon>
    </lineage>
</organism>
<proteinExistence type="predicted"/>
<evidence type="ECO:0000313" key="4">
    <source>
        <dbReference type="Proteomes" id="UP001422759"/>
    </source>
</evidence>
<dbReference type="RefSeq" id="WP_344468617.1">
    <property type="nucleotide sequence ID" value="NZ_BAAANT010000044.1"/>
</dbReference>